<sequence>MRGIARRALSVLLGAGMLVGAGLVPAAARTESVPTAPPTAPRAAPGALYVETGHWAVGEAGPVAVDNSGHVLVAADERLLTYDETGRLLSSFATGVSTAYGLAVGPDGRIYLSEYGGLPSAVHVFSPGGASLGSYTSPGGGSFDPWGLETHPGTGQLWIANATGDEIDRVTPNAPAIGGPGTGNGRFDTPVDVAYGNGSMYVVDRDNSRIQRFRADTGVFQGKWGQLGHGAGQFELPVALDVGLGGSVLVLDRWLTGDSDLDAFSPDGVYLGTSKVPASHTFGMATDAAGNVYVSGLLASGGWGVVRMSPASYPRLAEKRVDAKPNRKKAKVKIACAAGADCHGKVRVVRSGKVVAKGSYHVAAGAKRMVKIKITPKGRTALRQRARTPVKVRLVSAGGVVKARGVLTR</sequence>
<dbReference type="PANTHER" id="PTHR24104">
    <property type="entry name" value="E3 UBIQUITIN-PROTEIN LIGASE NHLRC1-RELATED"/>
    <property type="match status" value="1"/>
</dbReference>
<evidence type="ECO:0008006" key="4">
    <source>
        <dbReference type="Google" id="ProtNLM"/>
    </source>
</evidence>
<proteinExistence type="predicted"/>
<dbReference type="Proteomes" id="UP001500842">
    <property type="component" value="Unassembled WGS sequence"/>
</dbReference>
<dbReference type="RefSeq" id="WP_141003509.1">
    <property type="nucleotide sequence ID" value="NZ_BAAAOR010000002.1"/>
</dbReference>
<comment type="caution">
    <text evidence="2">The sequence shown here is derived from an EMBL/GenBank/DDBJ whole genome shotgun (WGS) entry which is preliminary data.</text>
</comment>
<feature type="signal peptide" evidence="1">
    <location>
        <begin position="1"/>
        <end position="26"/>
    </location>
</feature>
<gene>
    <name evidence="2" type="ORF">GCM10009788_00750</name>
</gene>
<dbReference type="CDD" id="cd05819">
    <property type="entry name" value="NHL"/>
    <property type="match status" value="1"/>
</dbReference>
<dbReference type="InterPro" id="IPR011042">
    <property type="entry name" value="6-blade_b-propeller_TolB-like"/>
</dbReference>
<keyword evidence="1" id="KW-0732">Signal</keyword>
<keyword evidence="3" id="KW-1185">Reference proteome</keyword>
<evidence type="ECO:0000313" key="2">
    <source>
        <dbReference type="EMBL" id="GAA1501785.1"/>
    </source>
</evidence>
<protein>
    <recommendedName>
        <fullName evidence="4">NHL repeat-containing protein</fullName>
    </recommendedName>
</protein>
<name>A0ABN1ZPA2_9ACTN</name>
<reference evidence="2 3" key="1">
    <citation type="journal article" date="2019" name="Int. J. Syst. Evol. Microbiol.">
        <title>The Global Catalogue of Microorganisms (GCM) 10K type strain sequencing project: providing services to taxonomists for standard genome sequencing and annotation.</title>
        <authorList>
            <consortium name="The Broad Institute Genomics Platform"/>
            <consortium name="The Broad Institute Genome Sequencing Center for Infectious Disease"/>
            <person name="Wu L."/>
            <person name="Ma J."/>
        </authorList>
    </citation>
    <scope>NUCLEOTIDE SEQUENCE [LARGE SCALE GENOMIC DNA]</scope>
    <source>
        <strain evidence="2 3">JCM 14942</strain>
    </source>
</reference>
<dbReference type="SUPFAM" id="SSF101898">
    <property type="entry name" value="NHL repeat"/>
    <property type="match status" value="1"/>
</dbReference>
<dbReference type="PANTHER" id="PTHR24104:SF25">
    <property type="entry name" value="PROTEIN LIN-41"/>
    <property type="match status" value="1"/>
</dbReference>
<evidence type="ECO:0000256" key="1">
    <source>
        <dbReference type="SAM" id="SignalP"/>
    </source>
</evidence>
<evidence type="ECO:0000313" key="3">
    <source>
        <dbReference type="Proteomes" id="UP001500842"/>
    </source>
</evidence>
<feature type="chain" id="PRO_5045900879" description="NHL repeat-containing protein" evidence="1">
    <location>
        <begin position="27"/>
        <end position="409"/>
    </location>
</feature>
<dbReference type="EMBL" id="BAAAOR010000002">
    <property type="protein sequence ID" value="GAA1501785.1"/>
    <property type="molecule type" value="Genomic_DNA"/>
</dbReference>
<organism evidence="2 3">
    <name type="scientific">Nocardioides humi</name>
    <dbReference type="NCBI Taxonomy" id="449461"/>
    <lineage>
        <taxon>Bacteria</taxon>
        <taxon>Bacillati</taxon>
        <taxon>Actinomycetota</taxon>
        <taxon>Actinomycetes</taxon>
        <taxon>Propionibacteriales</taxon>
        <taxon>Nocardioidaceae</taxon>
        <taxon>Nocardioides</taxon>
    </lineage>
</organism>
<dbReference type="InterPro" id="IPR050952">
    <property type="entry name" value="TRIM-NHL_E3_ligases"/>
</dbReference>
<dbReference type="Gene3D" id="2.120.10.30">
    <property type="entry name" value="TolB, C-terminal domain"/>
    <property type="match status" value="2"/>
</dbReference>
<accession>A0ABN1ZPA2</accession>